<dbReference type="PANTHER" id="PTHR35731:SF1">
    <property type="entry name" value="8-AMINO-7-OXONONANOATE SYNTHASE"/>
    <property type="match status" value="1"/>
</dbReference>
<feature type="coiled-coil region" evidence="1">
    <location>
        <begin position="163"/>
        <end position="190"/>
    </location>
</feature>
<organism evidence="3 4">
    <name type="scientific">Crotalaria pallida</name>
    <name type="common">Smooth rattlebox</name>
    <name type="synonym">Crotalaria striata</name>
    <dbReference type="NCBI Taxonomy" id="3830"/>
    <lineage>
        <taxon>Eukaryota</taxon>
        <taxon>Viridiplantae</taxon>
        <taxon>Streptophyta</taxon>
        <taxon>Embryophyta</taxon>
        <taxon>Tracheophyta</taxon>
        <taxon>Spermatophyta</taxon>
        <taxon>Magnoliopsida</taxon>
        <taxon>eudicotyledons</taxon>
        <taxon>Gunneridae</taxon>
        <taxon>Pentapetalae</taxon>
        <taxon>rosids</taxon>
        <taxon>fabids</taxon>
        <taxon>Fabales</taxon>
        <taxon>Fabaceae</taxon>
        <taxon>Papilionoideae</taxon>
        <taxon>50 kb inversion clade</taxon>
        <taxon>genistoids sensu lato</taxon>
        <taxon>core genistoids</taxon>
        <taxon>Crotalarieae</taxon>
        <taxon>Crotalaria</taxon>
    </lineage>
</organism>
<dbReference type="Proteomes" id="UP001372338">
    <property type="component" value="Unassembled WGS sequence"/>
</dbReference>
<reference evidence="3 4" key="1">
    <citation type="submission" date="2024-01" db="EMBL/GenBank/DDBJ databases">
        <title>The genomes of 5 underutilized Papilionoideae crops provide insights into root nodulation and disease resistanc.</title>
        <authorList>
            <person name="Yuan L."/>
        </authorList>
    </citation>
    <scope>NUCLEOTIDE SEQUENCE [LARGE SCALE GENOMIC DNA]</scope>
    <source>
        <strain evidence="3">ZHUSHIDOU_FW_LH</strain>
        <tissue evidence="3">Leaf</tissue>
    </source>
</reference>
<keyword evidence="1" id="KW-0175">Coiled coil</keyword>
<sequence length="294" mass="33684">MGGSKYLQPFQHLQIYSCCSTPFLPFLFQVYIILCFKKMIALKSIHHSFSSTNDKYTIHCTRLLNTRGSILCLCKSNDSDSQTPQPGDTRKQDLLARIVMLQTRKVRLMDYIDEKSAYLTKFGEEAKTELDKIGEDALKGLDEAGERITANIESQMLEFEESAELNRQEIQKRENKLEEFEVQMEDDRNEGLFFKNLRKKGPVDIAKAKEEAEKIKQVTREKVGSKTRKIIYLFFIGLLTFGVVDSIAASSTDWRKVAFLGAILLALISQFIYEQNISSETGTTRKDNNDEENN</sequence>
<keyword evidence="4" id="KW-1185">Reference proteome</keyword>
<feature type="transmembrane region" description="Helical" evidence="2">
    <location>
        <begin position="257"/>
        <end position="273"/>
    </location>
</feature>
<keyword evidence="2" id="KW-1133">Transmembrane helix</keyword>
<feature type="transmembrane region" description="Helical" evidence="2">
    <location>
        <begin position="13"/>
        <end position="36"/>
    </location>
</feature>
<name>A0AAN9EGE8_CROPI</name>
<dbReference type="AlphaFoldDB" id="A0AAN9EGE8"/>
<protein>
    <submittedName>
        <fullName evidence="3">Uncharacterized protein</fullName>
    </submittedName>
</protein>
<keyword evidence="2" id="KW-0472">Membrane</keyword>
<keyword evidence="2" id="KW-0812">Transmembrane</keyword>
<evidence type="ECO:0000256" key="2">
    <source>
        <dbReference type="SAM" id="Phobius"/>
    </source>
</evidence>
<evidence type="ECO:0000313" key="4">
    <source>
        <dbReference type="Proteomes" id="UP001372338"/>
    </source>
</evidence>
<comment type="caution">
    <text evidence="3">The sequence shown here is derived from an EMBL/GenBank/DDBJ whole genome shotgun (WGS) entry which is preliminary data.</text>
</comment>
<evidence type="ECO:0000313" key="3">
    <source>
        <dbReference type="EMBL" id="KAK7256872.1"/>
    </source>
</evidence>
<accession>A0AAN9EGE8</accession>
<proteinExistence type="predicted"/>
<gene>
    <name evidence="3" type="ORF">RIF29_30416</name>
</gene>
<dbReference type="GO" id="GO:0009507">
    <property type="term" value="C:chloroplast"/>
    <property type="evidence" value="ECO:0007669"/>
    <property type="project" value="TreeGrafter"/>
</dbReference>
<dbReference type="PANTHER" id="PTHR35731">
    <property type="entry name" value="8-AMINO-7-OXONONANOATE SYNTHASE"/>
    <property type="match status" value="1"/>
</dbReference>
<evidence type="ECO:0000256" key="1">
    <source>
        <dbReference type="SAM" id="Coils"/>
    </source>
</evidence>
<feature type="transmembrane region" description="Helical" evidence="2">
    <location>
        <begin position="230"/>
        <end position="251"/>
    </location>
</feature>
<dbReference type="EMBL" id="JAYWIO010000006">
    <property type="protein sequence ID" value="KAK7256872.1"/>
    <property type="molecule type" value="Genomic_DNA"/>
</dbReference>